<reference evidence="4" key="1">
    <citation type="submission" date="2024-02" db="UniProtKB">
        <authorList>
            <consortium name="WormBaseParasite"/>
        </authorList>
    </citation>
    <scope>IDENTIFICATION</scope>
</reference>
<keyword evidence="1" id="KW-0472">Membrane</keyword>
<feature type="transmembrane region" description="Helical" evidence="1">
    <location>
        <begin position="31"/>
        <end position="53"/>
    </location>
</feature>
<evidence type="ECO:0000313" key="4">
    <source>
        <dbReference type="WBParaSite" id="MBELARI_LOCUS11454"/>
    </source>
</evidence>
<dbReference type="InterPro" id="IPR050111">
    <property type="entry name" value="C-type_lectin/snaclec_domain"/>
</dbReference>
<evidence type="ECO:0000313" key="3">
    <source>
        <dbReference type="Proteomes" id="UP000887575"/>
    </source>
</evidence>
<dbReference type="Proteomes" id="UP000887575">
    <property type="component" value="Unassembled WGS sequence"/>
</dbReference>
<proteinExistence type="predicted"/>
<organism evidence="3 4">
    <name type="scientific">Mesorhabditis belari</name>
    <dbReference type="NCBI Taxonomy" id="2138241"/>
    <lineage>
        <taxon>Eukaryota</taxon>
        <taxon>Metazoa</taxon>
        <taxon>Ecdysozoa</taxon>
        <taxon>Nematoda</taxon>
        <taxon>Chromadorea</taxon>
        <taxon>Rhabditida</taxon>
        <taxon>Rhabditina</taxon>
        <taxon>Rhabditomorpha</taxon>
        <taxon>Rhabditoidea</taxon>
        <taxon>Rhabditidae</taxon>
        <taxon>Mesorhabditinae</taxon>
        <taxon>Mesorhabditis</taxon>
    </lineage>
</organism>
<evidence type="ECO:0000256" key="1">
    <source>
        <dbReference type="SAM" id="Phobius"/>
    </source>
</evidence>
<dbReference type="AlphaFoldDB" id="A0AAF3EBZ0"/>
<dbReference type="PANTHER" id="PTHR22803">
    <property type="entry name" value="MANNOSE, PHOSPHOLIPASE, LECTIN RECEPTOR RELATED"/>
    <property type="match status" value="1"/>
</dbReference>
<dbReference type="SMART" id="SM00034">
    <property type="entry name" value="CLECT"/>
    <property type="match status" value="1"/>
</dbReference>
<dbReference type="InterPro" id="IPR001304">
    <property type="entry name" value="C-type_lectin-like"/>
</dbReference>
<dbReference type="InterPro" id="IPR016186">
    <property type="entry name" value="C-type_lectin-like/link_sf"/>
</dbReference>
<feature type="domain" description="C-type lectin" evidence="2">
    <location>
        <begin position="98"/>
        <end position="206"/>
    </location>
</feature>
<dbReference type="WBParaSite" id="MBELARI_LOCUS11454">
    <property type="protein sequence ID" value="MBELARI_LOCUS11454"/>
    <property type="gene ID" value="MBELARI_LOCUS11454"/>
</dbReference>
<keyword evidence="3" id="KW-1185">Reference proteome</keyword>
<dbReference type="Gene3D" id="3.10.100.10">
    <property type="entry name" value="Mannose-Binding Protein A, subunit A"/>
    <property type="match status" value="1"/>
</dbReference>
<name>A0AAF3EBZ0_9BILA</name>
<dbReference type="CDD" id="cd00037">
    <property type="entry name" value="CLECT"/>
    <property type="match status" value="1"/>
</dbReference>
<dbReference type="Pfam" id="PF00059">
    <property type="entry name" value="Lectin_C"/>
    <property type="match status" value="1"/>
</dbReference>
<evidence type="ECO:0000259" key="2">
    <source>
        <dbReference type="PROSITE" id="PS50041"/>
    </source>
</evidence>
<protein>
    <submittedName>
        <fullName evidence="4">C-type lectin domain-containing protein</fullName>
    </submittedName>
</protein>
<dbReference type="SUPFAM" id="SSF56436">
    <property type="entry name" value="C-type lectin-like"/>
    <property type="match status" value="1"/>
</dbReference>
<dbReference type="InterPro" id="IPR016187">
    <property type="entry name" value="CTDL_fold"/>
</dbReference>
<accession>A0AAF3EBZ0</accession>
<keyword evidence="1" id="KW-1133">Transmembrane helix</keyword>
<sequence length="227" mass="26099">MSEATVLNNLSDETLEWKANFFEKKSKRLSLISLFSLSYAIGTTFYIVFLVIYCRKSEANTDALIKVVRSAIRQNAFSNPANSRSHCENGWTFLAITERGFCYKMFQQSGVKQAEAKLACDAQRSSLVSIESYFENNFVYILGEENSAINKIWIGLEYDLSVKRRLWLDGTPSPYRYFYWENETYVEPEINTATSMCIRCSGIARWYVSTNQSDPQINGFVCKKKAQ</sequence>
<keyword evidence="1" id="KW-0812">Transmembrane</keyword>
<dbReference type="PROSITE" id="PS50041">
    <property type="entry name" value="C_TYPE_LECTIN_2"/>
    <property type="match status" value="1"/>
</dbReference>